<protein>
    <recommendedName>
        <fullName evidence="2">Ig-like domain-containing protein</fullName>
    </recommendedName>
</protein>
<evidence type="ECO:0000313" key="3">
    <source>
        <dbReference type="EMBL" id="PQJ09968.1"/>
    </source>
</evidence>
<keyword evidence="4" id="KW-1185">Reference proteome</keyword>
<dbReference type="Pfam" id="PF18962">
    <property type="entry name" value="Por_Secre_tail"/>
    <property type="match status" value="1"/>
</dbReference>
<dbReference type="InterPro" id="IPR025667">
    <property type="entry name" value="SprB_repeat"/>
</dbReference>
<evidence type="ECO:0000256" key="1">
    <source>
        <dbReference type="SAM" id="SignalP"/>
    </source>
</evidence>
<dbReference type="EMBL" id="PPSL01000004">
    <property type="protein sequence ID" value="PQJ09968.1"/>
    <property type="molecule type" value="Genomic_DNA"/>
</dbReference>
<dbReference type="PROSITE" id="PS50835">
    <property type="entry name" value="IG_LIKE"/>
    <property type="match status" value="1"/>
</dbReference>
<feature type="domain" description="Ig-like" evidence="2">
    <location>
        <begin position="446"/>
        <end position="529"/>
    </location>
</feature>
<dbReference type="InterPro" id="IPR026444">
    <property type="entry name" value="Secre_tail"/>
</dbReference>
<dbReference type="Gene3D" id="2.60.40.10">
    <property type="entry name" value="Immunoglobulins"/>
    <property type="match status" value="3"/>
</dbReference>
<dbReference type="AlphaFoldDB" id="A0A2S7STD9"/>
<gene>
    <name evidence="3" type="ORF">CJD36_014810</name>
</gene>
<keyword evidence="1" id="KW-0732">Signal</keyword>
<evidence type="ECO:0000313" key="4">
    <source>
        <dbReference type="Proteomes" id="UP000239872"/>
    </source>
</evidence>
<comment type="caution">
    <text evidence="3">The sequence shown here is derived from an EMBL/GenBank/DDBJ whole genome shotgun (WGS) entry which is preliminary data.</text>
</comment>
<dbReference type="InterPro" id="IPR007110">
    <property type="entry name" value="Ig-like_dom"/>
</dbReference>
<feature type="signal peptide" evidence="1">
    <location>
        <begin position="1"/>
        <end position="29"/>
    </location>
</feature>
<accession>A0A2S7STD9</accession>
<dbReference type="OrthoDB" id="8901262at2"/>
<dbReference type="InterPro" id="IPR013783">
    <property type="entry name" value="Ig-like_fold"/>
</dbReference>
<dbReference type="NCBIfam" id="TIGR04183">
    <property type="entry name" value="Por_Secre_tail"/>
    <property type="match status" value="1"/>
</dbReference>
<evidence type="ECO:0000259" key="2">
    <source>
        <dbReference type="PROSITE" id="PS50835"/>
    </source>
</evidence>
<sequence>MKIIYTKGRVLFTLSLLVALLGVNFNALATPPCTPPTLSATPTDMTCHGTTNGSVSLTVSGGSLPYSFSWTSSTGFMSTNQNISGLDSGSYTVVVTEGGTCTSTTTVIVSEPAPLTVFTASNAPFCPGGTLTLYATPTGGTAAYAYSWSGPAGFSSTDQSPNIPAATAANNGVYNLLVTDAHSCTVPSTFSVLLYPSPVVNLGADAYICGSGGSTTLNAGNPGSTYVWNTSATTQIITVTLPGSYWVTATNFYACSESDTNNVSASPYVTPTDTIHESLNNICFGVPVTFTATVTNGGTNPSFNWSKNGLFISGATNSTYTDAALNNGDYIVNRVTSNFPCALPVNTVYSDSIFMGVTANLPVSVTMTHTPDTACSGTPVTFSATGVNGGGGPSFQWIRGGVVVGSGTSYTYSPTTTDTVIVNMVSSLVCHQPDTARDTSTFVIYPHLIPYASVSFSPNDTVAYLGAVVTFFCASTYAGTSPTFQWYVNRVAVVGATNSSYARHVYENDTVRCVVRSNAICAIPNKDTSNAVIIYASFLDVTDINATGNGVSLFPNPTAGNFTLTGAVGVRNDDELQIEVMDLKGSVVYRKSIASQRGQINEPLNLAGQLANGVYFLRIISDADQKQLKLIINK</sequence>
<dbReference type="Proteomes" id="UP000239872">
    <property type="component" value="Unassembled WGS sequence"/>
</dbReference>
<dbReference type="Pfam" id="PF13573">
    <property type="entry name" value="SprB"/>
    <property type="match status" value="1"/>
</dbReference>
<organism evidence="3 4">
    <name type="scientific">Flavipsychrobacter stenotrophus</name>
    <dbReference type="NCBI Taxonomy" id="2077091"/>
    <lineage>
        <taxon>Bacteria</taxon>
        <taxon>Pseudomonadati</taxon>
        <taxon>Bacteroidota</taxon>
        <taxon>Chitinophagia</taxon>
        <taxon>Chitinophagales</taxon>
        <taxon>Chitinophagaceae</taxon>
        <taxon>Flavipsychrobacter</taxon>
    </lineage>
</organism>
<feature type="chain" id="PRO_5015611372" description="Ig-like domain-containing protein" evidence="1">
    <location>
        <begin position="30"/>
        <end position="634"/>
    </location>
</feature>
<dbReference type="RefSeq" id="WP_105039977.1">
    <property type="nucleotide sequence ID" value="NZ_PPSL01000004.1"/>
</dbReference>
<proteinExistence type="predicted"/>
<name>A0A2S7STD9_9BACT</name>
<reference evidence="3 4" key="1">
    <citation type="submission" date="2018-01" db="EMBL/GenBank/DDBJ databases">
        <title>A novel member of the phylum Bacteroidetes isolated from glacier ice.</title>
        <authorList>
            <person name="Liu Q."/>
            <person name="Xin Y.-H."/>
        </authorList>
    </citation>
    <scope>NUCLEOTIDE SEQUENCE [LARGE SCALE GENOMIC DNA]</scope>
    <source>
        <strain evidence="3 4">RB1R16</strain>
    </source>
</reference>